<dbReference type="InParanoid" id="A0A0P0VMY6"/>
<keyword evidence="2" id="KW-1185">Reference proteome</keyword>
<proteinExistence type="predicted"/>
<dbReference type="Gramene" id="Os02t0678601-01">
    <property type="protein sequence ID" value="Os02t0678601-01"/>
    <property type="gene ID" value="Os02g0678601"/>
</dbReference>
<reference evidence="1 2" key="3">
    <citation type="journal article" date="2013" name="Rice">
        <title>Improvement of the Oryza sativa Nipponbare reference genome using next generation sequence and optical map data.</title>
        <authorList>
            <person name="Kawahara Y."/>
            <person name="de la Bastide M."/>
            <person name="Hamilton J.P."/>
            <person name="Kanamori H."/>
            <person name="McCombie W.R."/>
            <person name="Ouyang S."/>
            <person name="Schwartz D.C."/>
            <person name="Tanaka T."/>
            <person name="Wu J."/>
            <person name="Zhou S."/>
            <person name="Childs K.L."/>
            <person name="Davidson R.M."/>
            <person name="Lin H."/>
            <person name="Quesada-Ocampo L."/>
            <person name="Vaillancourt B."/>
            <person name="Sakai H."/>
            <person name="Lee S.S."/>
            <person name="Kim J."/>
            <person name="Numa H."/>
            <person name="Itoh T."/>
            <person name="Buell C.R."/>
            <person name="Matsumoto T."/>
        </authorList>
    </citation>
    <scope>NUCLEOTIDE SEQUENCE [LARGE SCALE GENOMIC DNA]</scope>
    <source>
        <strain evidence="2">cv. Nipponbare</strain>
    </source>
</reference>
<name>A0A0P0VMY6_ORYSJ</name>
<evidence type="ECO:0000313" key="2">
    <source>
        <dbReference type="Proteomes" id="UP000059680"/>
    </source>
</evidence>
<evidence type="ECO:0000313" key="1">
    <source>
        <dbReference type="EMBL" id="BAS80286.1"/>
    </source>
</evidence>
<organism evidence="1 2">
    <name type="scientific">Oryza sativa subsp. japonica</name>
    <name type="common">Rice</name>
    <dbReference type="NCBI Taxonomy" id="39947"/>
    <lineage>
        <taxon>Eukaryota</taxon>
        <taxon>Viridiplantae</taxon>
        <taxon>Streptophyta</taxon>
        <taxon>Embryophyta</taxon>
        <taxon>Tracheophyta</taxon>
        <taxon>Spermatophyta</taxon>
        <taxon>Magnoliopsida</taxon>
        <taxon>Liliopsida</taxon>
        <taxon>Poales</taxon>
        <taxon>Poaceae</taxon>
        <taxon>BOP clade</taxon>
        <taxon>Oryzoideae</taxon>
        <taxon>Oryzeae</taxon>
        <taxon>Oryzinae</taxon>
        <taxon>Oryza</taxon>
        <taxon>Oryza sativa</taxon>
    </lineage>
</organism>
<dbReference type="EMBL" id="AP014958">
    <property type="protein sequence ID" value="BAS80286.1"/>
    <property type="molecule type" value="Genomic_DNA"/>
</dbReference>
<reference evidence="1 2" key="2">
    <citation type="journal article" date="2013" name="Plant Cell Physiol.">
        <title>Rice Annotation Project Database (RAP-DB): an integrative and interactive database for rice genomics.</title>
        <authorList>
            <person name="Sakai H."/>
            <person name="Lee S.S."/>
            <person name="Tanaka T."/>
            <person name="Numa H."/>
            <person name="Kim J."/>
            <person name="Kawahara Y."/>
            <person name="Wakimoto H."/>
            <person name="Yang C.C."/>
            <person name="Iwamoto M."/>
            <person name="Abe T."/>
            <person name="Yamada Y."/>
            <person name="Muto A."/>
            <person name="Inokuchi H."/>
            <person name="Ikemura T."/>
            <person name="Matsumoto T."/>
            <person name="Sasaki T."/>
            <person name="Itoh T."/>
        </authorList>
    </citation>
    <scope>NUCLEOTIDE SEQUENCE [LARGE SCALE GENOMIC DNA]</scope>
    <source>
        <strain evidence="2">cv. Nipponbare</strain>
    </source>
</reference>
<gene>
    <name evidence="1" type="ordered locus">Os02g0678601</name>
    <name evidence="1" type="ORF">OSNPB_020678601</name>
</gene>
<reference evidence="2" key="1">
    <citation type="journal article" date="2005" name="Nature">
        <title>The map-based sequence of the rice genome.</title>
        <authorList>
            <consortium name="International rice genome sequencing project (IRGSP)"/>
            <person name="Matsumoto T."/>
            <person name="Wu J."/>
            <person name="Kanamori H."/>
            <person name="Katayose Y."/>
            <person name="Fujisawa M."/>
            <person name="Namiki N."/>
            <person name="Mizuno H."/>
            <person name="Yamamoto K."/>
            <person name="Antonio B.A."/>
            <person name="Baba T."/>
            <person name="Sakata K."/>
            <person name="Nagamura Y."/>
            <person name="Aoki H."/>
            <person name="Arikawa K."/>
            <person name="Arita K."/>
            <person name="Bito T."/>
            <person name="Chiden Y."/>
            <person name="Fujitsuka N."/>
            <person name="Fukunaka R."/>
            <person name="Hamada M."/>
            <person name="Harada C."/>
            <person name="Hayashi A."/>
            <person name="Hijishita S."/>
            <person name="Honda M."/>
            <person name="Hosokawa S."/>
            <person name="Ichikawa Y."/>
            <person name="Idonuma A."/>
            <person name="Iijima M."/>
            <person name="Ikeda M."/>
            <person name="Ikeno M."/>
            <person name="Ito K."/>
            <person name="Ito S."/>
            <person name="Ito T."/>
            <person name="Ito Y."/>
            <person name="Ito Y."/>
            <person name="Iwabuchi A."/>
            <person name="Kamiya K."/>
            <person name="Karasawa W."/>
            <person name="Kurita K."/>
            <person name="Katagiri S."/>
            <person name="Kikuta A."/>
            <person name="Kobayashi H."/>
            <person name="Kobayashi N."/>
            <person name="Machita K."/>
            <person name="Maehara T."/>
            <person name="Masukawa M."/>
            <person name="Mizubayashi T."/>
            <person name="Mukai Y."/>
            <person name="Nagasaki H."/>
            <person name="Nagata Y."/>
            <person name="Naito S."/>
            <person name="Nakashima M."/>
            <person name="Nakama Y."/>
            <person name="Nakamichi Y."/>
            <person name="Nakamura M."/>
            <person name="Meguro A."/>
            <person name="Negishi M."/>
            <person name="Ohta I."/>
            <person name="Ohta T."/>
            <person name="Okamoto M."/>
            <person name="Ono N."/>
            <person name="Saji S."/>
            <person name="Sakaguchi M."/>
            <person name="Sakai K."/>
            <person name="Shibata M."/>
            <person name="Shimokawa T."/>
            <person name="Song J."/>
            <person name="Takazaki Y."/>
            <person name="Terasawa K."/>
            <person name="Tsugane M."/>
            <person name="Tsuji K."/>
            <person name="Ueda S."/>
            <person name="Waki K."/>
            <person name="Yamagata H."/>
            <person name="Yamamoto M."/>
            <person name="Yamamoto S."/>
            <person name="Yamane H."/>
            <person name="Yoshiki S."/>
            <person name="Yoshihara R."/>
            <person name="Yukawa K."/>
            <person name="Zhong H."/>
            <person name="Yano M."/>
            <person name="Yuan Q."/>
            <person name="Ouyang S."/>
            <person name="Liu J."/>
            <person name="Jones K.M."/>
            <person name="Gansberger K."/>
            <person name="Moffat K."/>
            <person name="Hill J."/>
            <person name="Bera J."/>
            <person name="Fadrosh D."/>
            <person name="Jin S."/>
            <person name="Johri S."/>
            <person name="Kim M."/>
            <person name="Overton L."/>
            <person name="Reardon M."/>
            <person name="Tsitrin T."/>
            <person name="Vuong H."/>
            <person name="Weaver B."/>
            <person name="Ciecko A."/>
            <person name="Tallon L."/>
            <person name="Jackson J."/>
            <person name="Pai G."/>
            <person name="Aken S.V."/>
            <person name="Utterback T."/>
            <person name="Reidmuller S."/>
            <person name="Feldblyum T."/>
            <person name="Hsiao J."/>
            <person name="Zismann V."/>
            <person name="Iobst S."/>
            <person name="de Vazeille A.R."/>
            <person name="Buell C.R."/>
            <person name="Ying K."/>
            <person name="Li Y."/>
            <person name="Lu T."/>
            <person name="Huang Y."/>
            <person name="Zhao Q."/>
            <person name="Feng Q."/>
            <person name="Zhang L."/>
            <person name="Zhu J."/>
            <person name="Weng Q."/>
            <person name="Mu J."/>
            <person name="Lu Y."/>
            <person name="Fan D."/>
            <person name="Liu Y."/>
            <person name="Guan J."/>
            <person name="Zhang Y."/>
            <person name="Yu S."/>
            <person name="Liu X."/>
            <person name="Zhang Y."/>
            <person name="Hong G."/>
            <person name="Han B."/>
            <person name="Choisne N."/>
            <person name="Demange N."/>
            <person name="Orjeda G."/>
            <person name="Samain S."/>
            <person name="Cattolico L."/>
            <person name="Pelletier E."/>
            <person name="Couloux A."/>
            <person name="Segurens B."/>
            <person name="Wincker P."/>
            <person name="D'Hont A."/>
            <person name="Scarpelli C."/>
            <person name="Weissenbach J."/>
            <person name="Salanoubat M."/>
            <person name="Quetier F."/>
            <person name="Yu Y."/>
            <person name="Kim H.R."/>
            <person name="Rambo T."/>
            <person name="Currie J."/>
            <person name="Collura K."/>
            <person name="Luo M."/>
            <person name="Yang T."/>
            <person name="Ammiraju J.S.S."/>
            <person name="Engler F."/>
            <person name="Soderlund C."/>
            <person name="Wing R.A."/>
            <person name="Palmer L.E."/>
            <person name="de la Bastide M."/>
            <person name="Spiegel L."/>
            <person name="Nascimento L."/>
            <person name="Zutavern T."/>
            <person name="O'Shaughnessy A."/>
            <person name="Dike S."/>
            <person name="Dedhia N."/>
            <person name="Preston R."/>
            <person name="Balija V."/>
            <person name="McCombie W.R."/>
            <person name="Chow T."/>
            <person name="Chen H."/>
            <person name="Chung M."/>
            <person name="Chen C."/>
            <person name="Shaw J."/>
            <person name="Wu H."/>
            <person name="Hsiao K."/>
            <person name="Chao Y."/>
            <person name="Chu M."/>
            <person name="Cheng C."/>
            <person name="Hour A."/>
            <person name="Lee P."/>
            <person name="Lin S."/>
            <person name="Lin Y."/>
            <person name="Liou J."/>
            <person name="Liu S."/>
            <person name="Hsing Y."/>
            <person name="Raghuvanshi S."/>
            <person name="Mohanty A."/>
            <person name="Bharti A.K."/>
            <person name="Gaur A."/>
            <person name="Gupta V."/>
            <person name="Kumar D."/>
            <person name="Ravi V."/>
            <person name="Vij S."/>
            <person name="Kapur A."/>
            <person name="Khurana P."/>
            <person name="Khurana P."/>
            <person name="Khurana J.P."/>
            <person name="Tyagi A.K."/>
            <person name="Gaikwad K."/>
            <person name="Singh A."/>
            <person name="Dalal V."/>
            <person name="Srivastava S."/>
            <person name="Dixit A."/>
            <person name="Pal A.K."/>
            <person name="Ghazi I.A."/>
            <person name="Yadav M."/>
            <person name="Pandit A."/>
            <person name="Bhargava A."/>
            <person name="Sureshbabu K."/>
            <person name="Batra K."/>
            <person name="Sharma T.R."/>
            <person name="Mohapatra T."/>
            <person name="Singh N.K."/>
            <person name="Messing J."/>
            <person name="Nelson A.B."/>
            <person name="Fuks G."/>
            <person name="Kavchok S."/>
            <person name="Keizer G."/>
            <person name="Linton E."/>
            <person name="Llaca V."/>
            <person name="Song R."/>
            <person name="Tanyolac B."/>
            <person name="Young S."/>
            <person name="Ho-Il K."/>
            <person name="Hahn J.H."/>
            <person name="Sangsakoo G."/>
            <person name="Vanavichit A."/>
            <person name="de Mattos Luiz.A.T."/>
            <person name="Zimmer P.D."/>
            <person name="Malone G."/>
            <person name="Dellagostin O."/>
            <person name="de Oliveira A.C."/>
            <person name="Bevan M."/>
            <person name="Bancroft I."/>
            <person name="Minx P."/>
            <person name="Cordum H."/>
            <person name="Wilson R."/>
            <person name="Cheng Z."/>
            <person name="Jin W."/>
            <person name="Jiang J."/>
            <person name="Leong S.A."/>
            <person name="Iwama H."/>
            <person name="Gojobori T."/>
            <person name="Itoh T."/>
            <person name="Niimura Y."/>
            <person name="Fujii Y."/>
            <person name="Habara T."/>
            <person name="Sakai H."/>
            <person name="Sato Y."/>
            <person name="Wilson G."/>
            <person name="Kumar K."/>
            <person name="McCouch S."/>
            <person name="Juretic N."/>
            <person name="Hoen D."/>
            <person name="Wright S."/>
            <person name="Bruskiewich R."/>
            <person name="Bureau T."/>
            <person name="Miyao A."/>
            <person name="Hirochika H."/>
            <person name="Nishikawa T."/>
            <person name="Kadowaki K."/>
            <person name="Sugiura M."/>
            <person name="Burr B."/>
            <person name="Sasaki T."/>
        </authorList>
    </citation>
    <scope>NUCLEOTIDE SEQUENCE [LARGE SCALE GENOMIC DNA]</scope>
    <source>
        <strain evidence="2">cv. Nipponbare</strain>
    </source>
</reference>
<dbReference type="AlphaFoldDB" id="A0A0P0VMY6"/>
<accession>A0A0P0VMY6</accession>
<protein>
    <submittedName>
        <fullName evidence="1">Os02g0678601 protein</fullName>
    </submittedName>
</protein>
<dbReference type="PaxDb" id="39947-A0A0P0VMY6"/>
<dbReference type="Proteomes" id="UP000059680">
    <property type="component" value="Chromosome 2"/>
</dbReference>
<sequence length="70" mass="7880">MRLLSQVCFLSYFESPICHDLESLQTVVYLSNKMVSSLTERDPLTSRITCLNLVRVVCCVTMLSCCPVCS</sequence>